<keyword evidence="3" id="KW-0547">Nucleotide-binding</keyword>
<sequence length="275" mass="29281">MNFKGVVKIGGARGNDPTPLLRELSERAVLGEKWLLVHGGSGKMEELCLSSGIEPKYVYSPSGFRSRFTGKREMALFEGACSSVSIDLISSLWSMGTPACPVWPSDGSGATAKAKDALRSVEDGRVMVLRGNRSGSVRRFFGHAVDATWRARAIPVMPPLAVDEDNGGLLNVDGDRLAALAAASLEASVLVILSNVPGVLKDVEDPSSLMRWGTLEELMSLSKGNMKRKMVAVQEALEGGVDKVILSDSRVESPLSGALEGRGTTVCRAFTAEED</sequence>
<evidence type="ECO:0000256" key="4">
    <source>
        <dbReference type="ARBA" id="ARBA00022777"/>
    </source>
</evidence>
<feature type="domain" description="Aspartate/glutamate/uridylate kinase" evidence="7">
    <location>
        <begin position="6"/>
        <end position="245"/>
    </location>
</feature>
<dbReference type="RefSeq" id="WP_236099659.1">
    <property type="nucleotide sequence ID" value="NZ_JAKGUD010000009.1"/>
</dbReference>
<evidence type="ECO:0000256" key="6">
    <source>
        <dbReference type="ARBA" id="ARBA00029440"/>
    </source>
</evidence>
<evidence type="ECO:0000256" key="5">
    <source>
        <dbReference type="ARBA" id="ARBA00022840"/>
    </source>
</evidence>
<reference evidence="8 9" key="1">
    <citation type="submission" date="2022-01" db="EMBL/GenBank/DDBJ databases">
        <title>Dethiosulfovibrio faecalis sp. nov., a novel proteolytic, non-sulfur-reducing bacterium isolated from a marine aquaculture solid waste bioreactor.</title>
        <authorList>
            <person name="Grabowski S."/>
            <person name="Apolinario E."/>
            <person name="Schneider N."/>
            <person name="Marshall C.W."/>
            <person name="Sowers K.R."/>
        </authorList>
    </citation>
    <scope>NUCLEOTIDE SEQUENCE [LARGE SCALE GENOMIC DNA]</scope>
    <source>
        <strain evidence="8 9">DSM 12537</strain>
    </source>
</reference>
<comment type="pathway">
    <text evidence="6">Amino-acid biosynthesis.</text>
</comment>
<keyword evidence="9" id="KW-1185">Reference proteome</keyword>
<name>A0ABS9EP32_9BACT</name>
<dbReference type="InterPro" id="IPR004662">
    <property type="entry name" value="AcgluKinase_fam"/>
</dbReference>
<accession>A0ABS9EP32</accession>
<dbReference type="Pfam" id="PF00696">
    <property type="entry name" value="AA_kinase"/>
    <property type="match status" value="1"/>
</dbReference>
<evidence type="ECO:0000256" key="1">
    <source>
        <dbReference type="ARBA" id="ARBA00022605"/>
    </source>
</evidence>
<dbReference type="PANTHER" id="PTHR23342:SF20">
    <property type="entry name" value="[LYSW]-AMINOADIPATE KINASE"/>
    <property type="match status" value="1"/>
</dbReference>
<keyword evidence="5" id="KW-0067">ATP-binding</keyword>
<dbReference type="EMBL" id="JAKGUD010000009">
    <property type="protein sequence ID" value="MCF4142942.1"/>
    <property type="molecule type" value="Genomic_DNA"/>
</dbReference>
<evidence type="ECO:0000256" key="2">
    <source>
        <dbReference type="ARBA" id="ARBA00022679"/>
    </source>
</evidence>
<evidence type="ECO:0000259" key="7">
    <source>
        <dbReference type="Pfam" id="PF00696"/>
    </source>
</evidence>
<dbReference type="GO" id="GO:0016301">
    <property type="term" value="F:kinase activity"/>
    <property type="evidence" value="ECO:0007669"/>
    <property type="project" value="UniProtKB-KW"/>
</dbReference>
<evidence type="ECO:0000313" key="9">
    <source>
        <dbReference type="Proteomes" id="UP001200430"/>
    </source>
</evidence>
<evidence type="ECO:0000256" key="3">
    <source>
        <dbReference type="ARBA" id="ARBA00022741"/>
    </source>
</evidence>
<dbReference type="SUPFAM" id="SSF53633">
    <property type="entry name" value="Carbamate kinase-like"/>
    <property type="match status" value="1"/>
</dbReference>
<comment type="caution">
    <text evidence="8">The sequence shown here is derived from an EMBL/GenBank/DDBJ whole genome shotgun (WGS) entry which is preliminary data.</text>
</comment>
<keyword evidence="2" id="KW-0808">Transferase</keyword>
<dbReference type="InterPro" id="IPR001048">
    <property type="entry name" value="Asp/Glu/Uridylate_kinase"/>
</dbReference>
<evidence type="ECO:0000313" key="8">
    <source>
        <dbReference type="EMBL" id="MCF4142942.1"/>
    </source>
</evidence>
<dbReference type="PANTHER" id="PTHR23342">
    <property type="entry name" value="N-ACETYLGLUTAMATE SYNTHASE"/>
    <property type="match status" value="1"/>
</dbReference>
<dbReference type="Gene3D" id="3.40.1160.10">
    <property type="entry name" value="Acetylglutamate kinase-like"/>
    <property type="match status" value="1"/>
</dbReference>
<keyword evidence="4 8" id="KW-0418">Kinase</keyword>
<keyword evidence="1" id="KW-0028">Amino-acid biosynthesis</keyword>
<dbReference type="InterPro" id="IPR036393">
    <property type="entry name" value="AceGlu_kinase-like_sf"/>
</dbReference>
<gene>
    <name evidence="8" type="ORF">L2W38_08925</name>
</gene>
<dbReference type="PIRSF" id="PIRSF000728">
    <property type="entry name" value="NAGK"/>
    <property type="match status" value="1"/>
</dbReference>
<protein>
    <submittedName>
        <fullName evidence="8">Uridylate kinase</fullName>
    </submittedName>
</protein>
<organism evidence="8 9">
    <name type="scientific">Dethiosulfovibrio marinus</name>
    <dbReference type="NCBI Taxonomy" id="133532"/>
    <lineage>
        <taxon>Bacteria</taxon>
        <taxon>Thermotogati</taxon>
        <taxon>Synergistota</taxon>
        <taxon>Synergistia</taxon>
        <taxon>Synergistales</taxon>
        <taxon>Dethiosulfovibrionaceae</taxon>
        <taxon>Dethiosulfovibrio</taxon>
    </lineage>
</organism>
<proteinExistence type="predicted"/>
<dbReference type="Proteomes" id="UP001200430">
    <property type="component" value="Unassembled WGS sequence"/>
</dbReference>